<organism evidence="1">
    <name type="scientific">marine sediment metagenome</name>
    <dbReference type="NCBI Taxonomy" id="412755"/>
    <lineage>
        <taxon>unclassified sequences</taxon>
        <taxon>metagenomes</taxon>
        <taxon>ecological metagenomes</taxon>
    </lineage>
</organism>
<dbReference type="AlphaFoldDB" id="A0A0F8XXY4"/>
<comment type="caution">
    <text evidence="1">The sequence shown here is derived from an EMBL/GenBank/DDBJ whole genome shotgun (WGS) entry which is preliminary data.</text>
</comment>
<protein>
    <submittedName>
        <fullName evidence="1">Uncharacterized protein</fullName>
    </submittedName>
</protein>
<evidence type="ECO:0000313" key="1">
    <source>
        <dbReference type="EMBL" id="KKK73957.1"/>
    </source>
</evidence>
<feature type="non-terminal residue" evidence="1">
    <location>
        <position position="1"/>
    </location>
</feature>
<accession>A0A0F8XXY4</accession>
<sequence length="152" mass="15806">GSEGQKCYSMVALTSAVAKVSMGYVPTDSGMGCYALVAADYQRICIPLETVASGEFVECVVDGIVKGVSVGASGKVASTAMSTFTKGDLVFITATGTYAAEISTWTNECWTHQTTNTGTTHQNAAGIALSSGETATFDLWLLEKSYSRTAAT</sequence>
<name>A0A0F8XXY4_9ZZZZ</name>
<reference evidence="1" key="1">
    <citation type="journal article" date="2015" name="Nature">
        <title>Complex archaea that bridge the gap between prokaryotes and eukaryotes.</title>
        <authorList>
            <person name="Spang A."/>
            <person name="Saw J.H."/>
            <person name="Jorgensen S.L."/>
            <person name="Zaremba-Niedzwiedzka K."/>
            <person name="Martijn J."/>
            <person name="Lind A.E."/>
            <person name="van Eijk R."/>
            <person name="Schleper C."/>
            <person name="Guy L."/>
            <person name="Ettema T.J."/>
        </authorList>
    </citation>
    <scope>NUCLEOTIDE SEQUENCE</scope>
</reference>
<proteinExistence type="predicted"/>
<gene>
    <name evidence="1" type="ORF">LCGC14_2888630</name>
</gene>
<dbReference type="EMBL" id="LAZR01056546">
    <property type="protein sequence ID" value="KKK73957.1"/>
    <property type="molecule type" value="Genomic_DNA"/>
</dbReference>